<accession>A0ABW1KW02</accession>
<evidence type="ECO:0000313" key="3">
    <source>
        <dbReference type="Proteomes" id="UP001596116"/>
    </source>
</evidence>
<reference evidence="2 3" key="1">
    <citation type="submission" date="2024-09" db="EMBL/GenBank/DDBJ databases">
        <authorList>
            <person name="Zhang Z.-H."/>
        </authorList>
    </citation>
    <scope>NUCLEOTIDE SEQUENCE [LARGE SCALE GENOMIC DNA]</scope>
    <source>
        <strain evidence="2 3">HHTR114</strain>
    </source>
</reference>
<organism evidence="2 3">
    <name type="scientific">Hyphococcus aureus</name>
    <dbReference type="NCBI Taxonomy" id="2666033"/>
    <lineage>
        <taxon>Bacteria</taxon>
        <taxon>Pseudomonadati</taxon>
        <taxon>Pseudomonadota</taxon>
        <taxon>Alphaproteobacteria</taxon>
        <taxon>Parvularculales</taxon>
        <taxon>Parvularculaceae</taxon>
        <taxon>Hyphococcus</taxon>
    </lineage>
</organism>
<name>A0ABW1KW02_9PROT</name>
<dbReference type="EMBL" id="JBHPON010000001">
    <property type="protein sequence ID" value="MFC6035704.1"/>
    <property type="molecule type" value="Genomic_DNA"/>
</dbReference>
<evidence type="ECO:0000313" key="2">
    <source>
        <dbReference type="EMBL" id="MFC6035704.1"/>
    </source>
</evidence>
<comment type="caution">
    <text evidence="2">The sequence shown here is derived from an EMBL/GenBank/DDBJ whole genome shotgun (WGS) entry which is preliminary data.</text>
</comment>
<keyword evidence="1" id="KW-0812">Transmembrane</keyword>
<proteinExistence type="predicted"/>
<keyword evidence="3" id="KW-1185">Reference proteome</keyword>
<feature type="transmembrane region" description="Helical" evidence="1">
    <location>
        <begin position="6"/>
        <end position="23"/>
    </location>
</feature>
<keyword evidence="1" id="KW-0472">Membrane</keyword>
<dbReference type="Proteomes" id="UP001596116">
    <property type="component" value="Unassembled WGS sequence"/>
</dbReference>
<keyword evidence="1" id="KW-1133">Transmembrane helix</keyword>
<dbReference type="RefSeq" id="WP_379878792.1">
    <property type="nucleotide sequence ID" value="NZ_JBHPON010000001.1"/>
</dbReference>
<protein>
    <submittedName>
        <fullName evidence="2">Uncharacterized protein</fullName>
    </submittedName>
</protein>
<evidence type="ECO:0000256" key="1">
    <source>
        <dbReference type="SAM" id="Phobius"/>
    </source>
</evidence>
<gene>
    <name evidence="2" type="ORF">ACFMB1_09135</name>
</gene>
<sequence>MTRNTILALIGAAVAGVLIFAFIEDQNDGPLENAAESVEDAADDIGDDIEDAADELDGSSS</sequence>